<name>A0A1F5Z2B4_9BACT</name>
<dbReference type="Proteomes" id="UP000179129">
    <property type="component" value="Unassembled WGS sequence"/>
</dbReference>
<accession>A0A1F5Z2B4</accession>
<evidence type="ECO:0000313" key="2">
    <source>
        <dbReference type="EMBL" id="OGG06590.1"/>
    </source>
</evidence>
<dbReference type="STRING" id="1817867.A3F83_16285"/>
<dbReference type="Gene3D" id="2.60.120.260">
    <property type="entry name" value="Galactose-binding domain-like"/>
    <property type="match status" value="1"/>
</dbReference>
<protein>
    <recommendedName>
        <fullName evidence="4">CBM-cenC domain-containing protein</fullName>
    </recommendedName>
</protein>
<reference evidence="2 3" key="1">
    <citation type="journal article" date="2016" name="Nat. Commun.">
        <title>Thousands of microbial genomes shed light on interconnected biogeochemical processes in an aquifer system.</title>
        <authorList>
            <person name="Anantharaman K."/>
            <person name="Brown C.T."/>
            <person name="Hug L.A."/>
            <person name="Sharon I."/>
            <person name="Castelle C.J."/>
            <person name="Probst A.J."/>
            <person name="Thomas B.C."/>
            <person name="Singh A."/>
            <person name="Wilkins M.J."/>
            <person name="Karaoz U."/>
            <person name="Brodie E.L."/>
            <person name="Williams K.H."/>
            <person name="Hubbard S.S."/>
            <person name="Banfield J.F."/>
        </authorList>
    </citation>
    <scope>NUCLEOTIDE SEQUENCE [LARGE SCALE GENOMIC DNA]</scope>
</reference>
<dbReference type="EMBL" id="MFIX01000019">
    <property type="protein sequence ID" value="OGG06590.1"/>
    <property type="molecule type" value="Genomic_DNA"/>
</dbReference>
<sequence>MKSWTFCLLLLAALLSLSACSKPKIYPLRWVYASNNLSDDSQVAELDSIVRVAAAHGLNGLYLSSGFDAIDLKQPEYFERLARIKSICDSLGMEIIPRCLDVGYNGGVLAHNKNLAEGLPVEETLFVVKKGEARVVADPPVGIVNGGFEKVVKKEIPGFTFGGPLDEIVFVDKTVVQEGKTALRFENFGGKEDNPGRLFMEIAVQPRRQYRLSLWVRTEGLDEANPFGSGRFRVEVLGGGERPLSYYDPRVRTTQDWKQVVVGFNSKTYNSVKISIGVWRGKTGRFWVDDLRMEEIGLVNVLRRNGTPLTVRGEKSGITYEEGKDYDPVADPELSFRFNHDGPQITIPAGSRIKESERLRVSYYHGMTVYQSQVTACMSEPEVYEIWRKDVQLIKQHLAPKKYFVSVDEVRAGGTCQACQDRHLTMGQILADCIRKQEAIIHEIDPQAEIVIWSDMLDPNHNARPREGNYYYLVDDSFTGSWENLSKDLIIACWSFRMRRESLDHFSSLGCRTLACGYYDEDSLANDSLWLEALDATPGAQGIMYTTWLDKYGLLGEFGDMVSSHQVPEKPGQKL</sequence>
<feature type="signal peptide" evidence="1">
    <location>
        <begin position="1"/>
        <end position="21"/>
    </location>
</feature>
<proteinExistence type="predicted"/>
<gene>
    <name evidence="2" type="ORF">A3F83_16285</name>
</gene>
<evidence type="ECO:0000313" key="3">
    <source>
        <dbReference type="Proteomes" id="UP000179129"/>
    </source>
</evidence>
<comment type="caution">
    <text evidence="2">The sequence shown here is derived from an EMBL/GenBank/DDBJ whole genome shotgun (WGS) entry which is preliminary data.</text>
</comment>
<dbReference type="Gene3D" id="3.20.20.80">
    <property type="entry name" value="Glycosidases"/>
    <property type="match status" value="1"/>
</dbReference>
<evidence type="ECO:0000256" key="1">
    <source>
        <dbReference type="SAM" id="SignalP"/>
    </source>
</evidence>
<feature type="chain" id="PRO_5009522772" description="CBM-cenC domain-containing protein" evidence="1">
    <location>
        <begin position="22"/>
        <end position="575"/>
    </location>
</feature>
<evidence type="ECO:0008006" key="4">
    <source>
        <dbReference type="Google" id="ProtNLM"/>
    </source>
</evidence>
<keyword evidence="1" id="KW-0732">Signal</keyword>
<dbReference type="AlphaFoldDB" id="A0A1F5Z2B4"/>
<dbReference type="PROSITE" id="PS51257">
    <property type="entry name" value="PROKAR_LIPOPROTEIN"/>
    <property type="match status" value="1"/>
</dbReference>
<organism evidence="2 3">
    <name type="scientific">Candidatus Glassbacteria bacterium RIFCSPLOWO2_12_FULL_58_11</name>
    <dbReference type="NCBI Taxonomy" id="1817867"/>
    <lineage>
        <taxon>Bacteria</taxon>
        <taxon>Candidatus Glassiibacteriota</taxon>
    </lineage>
</organism>